<evidence type="ECO:0000313" key="3">
    <source>
        <dbReference type="Proteomes" id="UP000267096"/>
    </source>
</evidence>
<dbReference type="SUPFAM" id="SSF81321">
    <property type="entry name" value="Family A G protein-coupled receptor-like"/>
    <property type="match status" value="1"/>
</dbReference>
<keyword evidence="1" id="KW-1133">Transmembrane helix</keyword>
<reference evidence="2 3" key="2">
    <citation type="submission" date="2018-11" db="EMBL/GenBank/DDBJ databases">
        <authorList>
            <consortium name="Pathogen Informatics"/>
        </authorList>
    </citation>
    <scope>NUCLEOTIDE SEQUENCE [LARGE SCALE GENOMIC DNA]</scope>
</reference>
<accession>A0A0M3K0T0</accession>
<dbReference type="PANTHER" id="PTHR23021:SF11">
    <property type="entry name" value="SERPENTINE RECEPTOR, CLASS T"/>
    <property type="match status" value="1"/>
</dbReference>
<dbReference type="PANTHER" id="PTHR23021">
    <property type="entry name" value="SERPENTINE RECEPTOR, CLASS T"/>
    <property type="match status" value="1"/>
</dbReference>
<keyword evidence="1" id="KW-0472">Membrane</keyword>
<sequence length="353" mass="40975">MALTHQQFRREEKTLLSFAIRRNQLNQKKSVSGLTNESIHWYSEPLDADDLFAGLFLIVFALIFVPLYALVAYVMFRDDKEIIGFRYLFSAAIADILLLINYGIVPGISILFKSQLIAPNARHWLQIYLDWAWFSMCYHYSLISWSRFAAIRSPHSFRIQSRCLSYTLCAGCYVLALIQVLCTHFRSWYVTFYYEPSAYGMLSENFNKYLEDGQSSFFMSFHVIMMVIPLFFYTWSIWLLTKHRNGITTNRRRSSFSSVITKSKSRVEMRLILPCVFNAVVFTIGQVLMTIGTGEGKWATWSVMVLFSTNSAVNPVLLIIFSAVIRLIFINFCPSRHISSRLNVHELIYDQSI</sequence>
<name>A0A0M3K0T0_ANISI</name>
<dbReference type="Proteomes" id="UP000267096">
    <property type="component" value="Unassembled WGS sequence"/>
</dbReference>
<keyword evidence="1" id="KW-0812">Transmembrane</keyword>
<feature type="transmembrane region" description="Helical" evidence="1">
    <location>
        <begin position="88"/>
        <end position="111"/>
    </location>
</feature>
<evidence type="ECO:0000313" key="4">
    <source>
        <dbReference type="WBParaSite" id="ASIM_0001443101-mRNA-1"/>
    </source>
</evidence>
<dbReference type="Gene3D" id="1.20.1070.10">
    <property type="entry name" value="Rhodopsin 7-helix transmembrane proteins"/>
    <property type="match status" value="1"/>
</dbReference>
<feature type="transmembrane region" description="Helical" evidence="1">
    <location>
        <begin position="163"/>
        <end position="186"/>
    </location>
</feature>
<feature type="transmembrane region" description="Helical" evidence="1">
    <location>
        <begin position="131"/>
        <end position="151"/>
    </location>
</feature>
<reference evidence="4" key="1">
    <citation type="submission" date="2017-02" db="UniProtKB">
        <authorList>
            <consortium name="WormBaseParasite"/>
        </authorList>
    </citation>
    <scope>IDENTIFICATION</scope>
</reference>
<feature type="transmembrane region" description="Helical" evidence="1">
    <location>
        <begin position="217"/>
        <end position="241"/>
    </location>
</feature>
<feature type="transmembrane region" description="Helical" evidence="1">
    <location>
        <begin position="312"/>
        <end position="333"/>
    </location>
</feature>
<evidence type="ECO:0000313" key="2">
    <source>
        <dbReference type="EMBL" id="VDK50759.1"/>
    </source>
</evidence>
<organism evidence="4">
    <name type="scientific">Anisakis simplex</name>
    <name type="common">Herring worm</name>
    <dbReference type="NCBI Taxonomy" id="6269"/>
    <lineage>
        <taxon>Eukaryota</taxon>
        <taxon>Metazoa</taxon>
        <taxon>Ecdysozoa</taxon>
        <taxon>Nematoda</taxon>
        <taxon>Chromadorea</taxon>
        <taxon>Rhabditida</taxon>
        <taxon>Spirurina</taxon>
        <taxon>Ascaridomorpha</taxon>
        <taxon>Ascaridoidea</taxon>
        <taxon>Anisakidae</taxon>
        <taxon>Anisakis</taxon>
        <taxon>Anisakis simplex complex</taxon>
    </lineage>
</organism>
<protein>
    <submittedName>
        <fullName evidence="4">G protein-coupled receptor</fullName>
    </submittedName>
</protein>
<dbReference type="InterPro" id="IPR019425">
    <property type="entry name" value="7TM_GPCR_serpentine_rcpt_Srt"/>
</dbReference>
<dbReference type="WBParaSite" id="ASIM_0001443101-mRNA-1">
    <property type="protein sequence ID" value="ASIM_0001443101-mRNA-1"/>
    <property type="gene ID" value="ASIM_0001443101"/>
</dbReference>
<proteinExistence type="predicted"/>
<keyword evidence="3" id="KW-1185">Reference proteome</keyword>
<dbReference type="OrthoDB" id="5866227at2759"/>
<gene>
    <name evidence="2" type="ORF">ASIM_LOCUS13858</name>
</gene>
<dbReference type="EMBL" id="UYRR01031525">
    <property type="protein sequence ID" value="VDK50759.1"/>
    <property type="molecule type" value="Genomic_DNA"/>
</dbReference>
<evidence type="ECO:0000256" key="1">
    <source>
        <dbReference type="SAM" id="Phobius"/>
    </source>
</evidence>
<dbReference type="AlphaFoldDB" id="A0A0M3K0T0"/>
<feature type="transmembrane region" description="Helical" evidence="1">
    <location>
        <begin position="51"/>
        <end position="76"/>
    </location>
</feature>
<feature type="transmembrane region" description="Helical" evidence="1">
    <location>
        <begin position="271"/>
        <end position="292"/>
    </location>
</feature>